<feature type="region of interest" description="Disordered" evidence="1">
    <location>
        <begin position="1"/>
        <end position="45"/>
    </location>
</feature>
<reference evidence="3" key="2">
    <citation type="journal article" date="2023" name="BMC Genomics">
        <title>Pest status, molecular evolution, and epigenetic factors derived from the genome assembly of Frankliniella fusca, a thysanopteran phytovirus vector.</title>
        <authorList>
            <person name="Catto M.A."/>
            <person name="Labadie P.E."/>
            <person name="Jacobson A.L."/>
            <person name="Kennedy G.G."/>
            <person name="Srinivasan R."/>
            <person name="Hunt B.G."/>
        </authorList>
    </citation>
    <scope>NUCLEOTIDE SEQUENCE</scope>
    <source>
        <strain evidence="3">PL_HMW_Pooled</strain>
    </source>
</reference>
<accession>A0AAE1LAC9</accession>
<organism evidence="3 4">
    <name type="scientific">Frankliniella fusca</name>
    <dbReference type="NCBI Taxonomy" id="407009"/>
    <lineage>
        <taxon>Eukaryota</taxon>
        <taxon>Metazoa</taxon>
        <taxon>Ecdysozoa</taxon>
        <taxon>Arthropoda</taxon>
        <taxon>Hexapoda</taxon>
        <taxon>Insecta</taxon>
        <taxon>Pterygota</taxon>
        <taxon>Neoptera</taxon>
        <taxon>Paraneoptera</taxon>
        <taxon>Thysanoptera</taxon>
        <taxon>Terebrantia</taxon>
        <taxon>Thripoidea</taxon>
        <taxon>Thripidae</taxon>
        <taxon>Frankliniella</taxon>
    </lineage>
</organism>
<dbReference type="AlphaFoldDB" id="A0AAE1LAC9"/>
<dbReference type="EMBL" id="JAHWGI010000268">
    <property type="protein sequence ID" value="KAK3911479.1"/>
    <property type="molecule type" value="Genomic_DNA"/>
</dbReference>
<sequence>MPRKKKLTTKRLKAKKKTAKTQAKFNGSAKKTVLRTSKERNEKLKQNRERRYLQRQLKKIGLKYDINDRLDIEQHHFNVYMKSLQWHQCPHCNRKVVQIPIELQNLTFIEKQLIARVHSAISLYKFKKSQVINFSQDVQTVADRKPHLVENLDNVMVVKLRNAVHSEDLAVRKDKVLNALLWLKEDNPYYSDITIGYENLDTLPVNGSVVDDLKQIDPSNIDDSNEDEYDQVGNSDIIFSHVPDTLNTSVKKSFSNYLIWPSLGTTPLNEFSSPGYISLCFPHVFPYAKADYSIPRPHKIKLSDYIHHLMSYEDGRFSKDERFRYFMIISHMRWTSLKLGNVYV</sequence>
<keyword evidence="4" id="KW-1185">Reference proteome</keyword>
<comment type="caution">
    <text evidence="3">The sequence shown here is derived from an EMBL/GenBank/DDBJ whole genome shotgun (WGS) entry which is preliminary data.</text>
</comment>
<evidence type="ECO:0000259" key="2">
    <source>
        <dbReference type="Pfam" id="PF20209"/>
    </source>
</evidence>
<proteinExistence type="predicted"/>
<name>A0AAE1LAC9_9NEOP</name>
<dbReference type="InterPro" id="IPR046700">
    <property type="entry name" value="DUF6570"/>
</dbReference>
<evidence type="ECO:0000313" key="4">
    <source>
        <dbReference type="Proteomes" id="UP001219518"/>
    </source>
</evidence>
<gene>
    <name evidence="3" type="ORF">KUF71_021207</name>
</gene>
<feature type="domain" description="DUF6570" evidence="2">
    <location>
        <begin position="98"/>
        <end position="201"/>
    </location>
</feature>
<evidence type="ECO:0000313" key="3">
    <source>
        <dbReference type="EMBL" id="KAK3911479.1"/>
    </source>
</evidence>
<protein>
    <submittedName>
        <fullName evidence="3">Glycerophosphoinositol inositolphosphodiesterase GDPD2</fullName>
    </submittedName>
</protein>
<reference evidence="3" key="1">
    <citation type="submission" date="2021-07" db="EMBL/GenBank/DDBJ databases">
        <authorList>
            <person name="Catto M.A."/>
            <person name="Jacobson A."/>
            <person name="Kennedy G."/>
            <person name="Labadie P."/>
            <person name="Hunt B.G."/>
            <person name="Srinivasan R."/>
        </authorList>
    </citation>
    <scope>NUCLEOTIDE SEQUENCE</scope>
    <source>
        <strain evidence="3">PL_HMW_Pooled</strain>
        <tissue evidence="3">Head</tissue>
    </source>
</reference>
<dbReference type="Proteomes" id="UP001219518">
    <property type="component" value="Unassembled WGS sequence"/>
</dbReference>
<feature type="compositionally biased region" description="Basic and acidic residues" evidence="1">
    <location>
        <begin position="36"/>
        <end position="45"/>
    </location>
</feature>
<dbReference type="Pfam" id="PF20209">
    <property type="entry name" value="DUF6570"/>
    <property type="match status" value="1"/>
</dbReference>
<feature type="compositionally biased region" description="Basic residues" evidence="1">
    <location>
        <begin position="1"/>
        <end position="19"/>
    </location>
</feature>
<evidence type="ECO:0000256" key="1">
    <source>
        <dbReference type="SAM" id="MobiDB-lite"/>
    </source>
</evidence>